<evidence type="ECO:0000256" key="2">
    <source>
        <dbReference type="ARBA" id="ARBA00022679"/>
    </source>
</evidence>
<dbReference type="OrthoDB" id="18536at2157"/>
<keyword evidence="2 4" id="KW-0808">Transferase</keyword>
<gene>
    <name evidence="4" type="ORF">DSAG12_02304</name>
</gene>
<proteinExistence type="predicted"/>
<protein>
    <submittedName>
        <fullName evidence="4">Class I SAM-dependent methyltransferase</fullName>
        <ecNumber evidence="4">2.1.1.-</ecNumber>
    </submittedName>
</protein>
<dbReference type="GeneID" id="41330292"/>
<dbReference type="SUPFAM" id="SSF53335">
    <property type="entry name" value="S-adenosyl-L-methionine-dependent methyltransferases"/>
    <property type="match status" value="1"/>
</dbReference>
<evidence type="ECO:0000256" key="1">
    <source>
        <dbReference type="ARBA" id="ARBA00022603"/>
    </source>
</evidence>
<dbReference type="GO" id="GO:0006400">
    <property type="term" value="P:tRNA modification"/>
    <property type="evidence" value="ECO:0007669"/>
    <property type="project" value="UniProtKB-ARBA"/>
</dbReference>
<dbReference type="RefSeq" id="WP_147663350.1">
    <property type="nucleotide sequence ID" value="NZ_CP042905.2"/>
</dbReference>
<evidence type="ECO:0000313" key="4">
    <source>
        <dbReference type="EMBL" id="QEE16474.1"/>
    </source>
</evidence>
<dbReference type="PANTHER" id="PTHR13069:SF21">
    <property type="entry name" value="ALKYLATED DNA REPAIR PROTEIN ALKB HOMOLOG 8"/>
    <property type="match status" value="1"/>
</dbReference>
<sequence length="229" mass="27353">MFDEIASDWAKKRSREWKPFVVILEPRIEKWGHYFTNERDFPFIFIDLGCGSGRHSDFFQNHCKKLIDLDESREMLKKNRSKSIKIQAQMDSLPFRNSSFDGIFSIASLHHLRSLKERHNTIMEINRIGRRNALVSITVWRFYQKKFLKQFLEQLNNSFDIKDNSEIGDVIVPWIVSQKGGEKKIERFYHLFRVVEFRRLMSKFEKIHKSTMGKGKKKDNFIFIGRIAK</sequence>
<dbReference type="KEGG" id="psyt:DSAG12_02304"/>
<organism evidence="4 5">
    <name type="scientific">Promethearchaeum syntrophicum</name>
    <dbReference type="NCBI Taxonomy" id="2594042"/>
    <lineage>
        <taxon>Archaea</taxon>
        <taxon>Promethearchaeati</taxon>
        <taxon>Promethearchaeota</taxon>
        <taxon>Promethearchaeia</taxon>
        <taxon>Promethearchaeales</taxon>
        <taxon>Promethearchaeaceae</taxon>
        <taxon>Promethearchaeum</taxon>
    </lineage>
</organism>
<evidence type="ECO:0000313" key="5">
    <source>
        <dbReference type="Proteomes" id="UP000321408"/>
    </source>
</evidence>
<accession>A0A5B9DBG3</accession>
<dbReference type="Pfam" id="PF08241">
    <property type="entry name" value="Methyltransf_11"/>
    <property type="match status" value="1"/>
</dbReference>
<reference evidence="4 5" key="2">
    <citation type="journal article" date="2024" name="Int. J. Syst. Evol. Microbiol.">
        <title>Promethearchaeum syntrophicum gen. nov., sp. nov., an anaerobic, obligately syntrophic archaeon, the first isolate of the lineage 'Asgard' archaea, and proposal of the new archaeal phylum Promethearchaeota phyl. nov. and kingdom Promethearchaeati regn. nov.</title>
        <authorList>
            <person name="Imachi H."/>
            <person name="Nobu M.K."/>
            <person name="Kato S."/>
            <person name="Takaki Y."/>
            <person name="Miyazaki M."/>
            <person name="Miyata M."/>
            <person name="Ogawara M."/>
            <person name="Saito Y."/>
            <person name="Sakai S."/>
            <person name="Tahara Y.O."/>
            <person name="Takano Y."/>
            <person name="Tasumi E."/>
            <person name="Uematsu K."/>
            <person name="Yoshimura T."/>
            <person name="Itoh T."/>
            <person name="Ohkuma M."/>
            <person name="Takai K."/>
        </authorList>
    </citation>
    <scope>NUCLEOTIDE SEQUENCE [LARGE SCALE GENOMIC DNA]</scope>
    <source>
        <strain evidence="4 5">MK-D1</strain>
    </source>
</reference>
<keyword evidence="5" id="KW-1185">Reference proteome</keyword>
<evidence type="ECO:0000259" key="3">
    <source>
        <dbReference type="Pfam" id="PF08241"/>
    </source>
</evidence>
<feature type="domain" description="Methyltransferase type 11" evidence="3">
    <location>
        <begin position="47"/>
        <end position="134"/>
    </location>
</feature>
<dbReference type="EMBL" id="CP042905">
    <property type="protein sequence ID" value="QEE16474.1"/>
    <property type="molecule type" value="Genomic_DNA"/>
</dbReference>
<dbReference type="CDD" id="cd02440">
    <property type="entry name" value="AdoMet_MTases"/>
    <property type="match status" value="1"/>
</dbReference>
<dbReference type="PANTHER" id="PTHR13069">
    <property type="entry name" value="ALKYLATED DNA REPAIR PROTEIN ALKB HOMOLOG 8"/>
    <property type="match status" value="1"/>
</dbReference>
<name>A0A5B9DBG3_9ARCH</name>
<dbReference type="GO" id="GO:0008175">
    <property type="term" value="F:tRNA methyltransferase activity"/>
    <property type="evidence" value="ECO:0007669"/>
    <property type="project" value="UniProtKB-ARBA"/>
</dbReference>
<dbReference type="InterPro" id="IPR013216">
    <property type="entry name" value="Methyltransf_11"/>
</dbReference>
<dbReference type="EC" id="2.1.1.-" evidence="4"/>
<dbReference type="Proteomes" id="UP000321408">
    <property type="component" value="Chromosome"/>
</dbReference>
<dbReference type="InterPro" id="IPR051422">
    <property type="entry name" value="AlkB_tRNA_MeTrf/Diox"/>
</dbReference>
<dbReference type="GO" id="GO:0032259">
    <property type="term" value="P:methylation"/>
    <property type="evidence" value="ECO:0007669"/>
    <property type="project" value="UniProtKB-KW"/>
</dbReference>
<dbReference type="InterPro" id="IPR029063">
    <property type="entry name" value="SAM-dependent_MTases_sf"/>
</dbReference>
<dbReference type="AlphaFoldDB" id="A0A5B9DBG3"/>
<reference evidence="4 5" key="1">
    <citation type="journal article" date="2020" name="Nature">
        <title>Isolation of an archaeon at the prokaryote-eukaryote interface.</title>
        <authorList>
            <person name="Imachi H."/>
            <person name="Nobu M.K."/>
            <person name="Nakahara N."/>
            <person name="Morono Y."/>
            <person name="Ogawara M."/>
            <person name="Takaki Y."/>
            <person name="Takano Y."/>
            <person name="Uematsu K."/>
            <person name="Ikuta T."/>
            <person name="Ito M."/>
            <person name="Matsui Y."/>
            <person name="Miyazaki M."/>
            <person name="Murata K."/>
            <person name="Saito Y."/>
            <person name="Sakai S."/>
            <person name="Song C."/>
            <person name="Tasumi E."/>
            <person name="Yamanaka Y."/>
            <person name="Yamaguchi T."/>
            <person name="Kamagata Y."/>
            <person name="Tamaki H."/>
            <person name="Takai K."/>
        </authorList>
    </citation>
    <scope>NUCLEOTIDE SEQUENCE [LARGE SCALE GENOMIC DNA]</scope>
    <source>
        <strain evidence="4 5">MK-D1</strain>
    </source>
</reference>
<keyword evidence="1 4" id="KW-0489">Methyltransferase</keyword>
<dbReference type="GO" id="GO:0008757">
    <property type="term" value="F:S-adenosylmethionine-dependent methyltransferase activity"/>
    <property type="evidence" value="ECO:0007669"/>
    <property type="project" value="InterPro"/>
</dbReference>
<dbReference type="Gene3D" id="3.40.50.150">
    <property type="entry name" value="Vaccinia Virus protein VP39"/>
    <property type="match status" value="1"/>
</dbReference>